<dbReference type="EMBL" id="CAJEWN010000476">
    <property type="protein sequence ID" value="CAD2183684.1"/>
    <property type="molecule type" value="Genomic_DNA"/>
</dbReference>
<dbReference type="PANTHER" id="PTHR46585">
    <property type="entry name" value="INTEGRASE CORE DOMAIN CONTAINING PROTEIN"/>
    <property type="match status" value="1"/>
</dbReference>
<accession>A0A6V7W9A0</accession>
<dbReference type="Gene3D" id="3.30.420.10">
    <property type="entry name" value="Ribonuclease H-like superfamily/Ribonuclease H"/>
    <property type="match status" value="1"/>
</dbReference>
<dbReference type="InterPro" id="IPR036397">
    <property type="entry name" value="RNaseH_sf"/>
</dbReference>
<comment type="caution">
    <text evidence="4">The sequence shown here is derived from an EMBL/GenBank/DDBJ whole genome shotgun (WGS) entry which is preliminary data.</text>
</comment>
<proteinExistence type="predicted"/>
<evidence type="ECO:0000313" key="5">
    <source>
        <dbReference type="Proteomes" id="UP000580250"/>
    </source>
</evidence>
<evidence type="ECO:0000256" key="1">
    <source>
        <dbReference type="SAM" id="Coils"/>
    </source>
</evidence>
<dbReference type="GO" id="GO:0015074">
    <property type="term" value="P:DNA integration"/>
    <property type="evidence" value="ECO:0007669"/>
    <property type="project" value="InterPro"/>
</dbReference>
<feature type="coiled-coil region" evidence="1">
    <location>
        <begin position="433"/>
        <end position="467"/>
    </location>
</feature>
<feature type="region of interest" description="Disordered" evidence="2">
    <location>
        <begin position="762"/>
        <end position="808"/>
    </location>
</feature>
<dbReference type="GO" id="GO:0003676">
    <property type="term" value="F:nucleic acid binding"/>
    <property type="evidence" value="ECO:0007669"/>
    <property type="project" value="InterPro"/>
</dbReference>
<dbReference type="OrthoDB" id="6420463at2759"/>
<gene>
    <name evidence="4" type="ORF">MENT_LOCUS35996</name>
</gene>
<organism evidence="4 5">
    <name type="scientific">Meloidogyne enterolobii</name>
    <name type="common">Root-knot nematode worm</name>
    <name type="synonym">Meloidogyne mayaguensis</name>
    <dbReference type="NCBI Taxonomy" id="390850"/>
    <lineage>
        <taxon>Eukaryota</taxon>
        <taxon>Metazoa</taxon>
        <taxon>Ecdysozoa</taxon>
        <taxon>Nematoda</taxon>
        <taxon>Chromadorea</taxon>
        <taxon>Rhabditida</taxon>
        <taxon>Tylenchina</taxon>
        <taxon>Tylenchomorpha</taxon>
        <taxon>Tylenchoidea</taxon>
        <taxon>Meloidogynidae</taxon>
        <taxon>Meloidogyninae</taxon>
        <taxon>Meloidogyne</taxon>
    </lineage>
</organism>
<evidence type="ECO:0000256" key="2">
    <source>
        <dbReference type="SAM" id="MobiDB-lite"/>
    </source>
</evidence>
<feature type="coiled-coil region" evidence="1">
    <location>
        <begin position="620"/>
        <end position="656"/>
    </location>
</feature>
<dbReference type="Proteomes" id="UP000580250">
    <property type="component" value="Unassembled WGS sequence"/>
</dbReference>
<evidence type="ECO:0000259" key="3">
    <source>
        <dbReference type="PROSITE" id="PS50994"/>
    </source>
</evidence>
<dbReference type="InterPro" id="IPR001584">
    <property type="entry name" value="Integrase_cat-core"/>
</dbReference>
<protein>
    <recommendedName>
        <fullName evidence="3">Integrase catalytic domain-containing protein</fullName>
    </recommendedName>
</protein>
<dbReference type="AlphaFoldDB" id="A0A6V7W9A0"/>
<dbReference type="InterPro" id="IPR012337">
    <property type="entry name" value="RNaseH-like_sf"/>
</dbReference>
<name>A0A6V7W9A0_MELEN</name>
<dbReference type="Pfam" id="PF00665">
    <property type="entry name" value="rve"/>
    <property type="match status" value="1"/>
</dbReference>
<evidence type="ECO:0000313" key="4">
    <source>
        <dbReference type="EMBL" id="CAD2183684.1"/>
    </source>
</evidence>
<keyword evidence="1" id="KW-0175">Coiled coil</keyword>
<feature type="compositionally biased region" description="Acidic residues" evidence="2">
    <location>
        <begin position="782"/>
        <end position="802"/>
    </location>
</feature>
<dbReference type="PANTHER" id="PTHR46585:SF1">
    <property type="entry name" value="CHROMO DOMAIN-CONTAINING PROTEIN"/>
    <property type="match status" value="1"/>
</dbReference>
<feature type="domain" description="Integrase catalytic" evidence="3">
    <location>
        <begin position="69"/>
        <end position="234"/>
    </location>
</feature>
<reference evidence="4 5" key="1">
    <citation type="submission" date="2020-08" db="EMBL/GenBank/DDBJ databases">
        <authorList>
            <person name="Koutsovoulos G."/>
            <person name="Danchin GJ E."/>
        </authorList>
    </citation>
    <scope>NUCLEOTIDE SEQUENCE [LARGE SCALE GENOMIC DNA]</scope>
</reference>
<sequence>METSSRVEMILDKLYNDPANPAGFAGVNQLWTEARKIDASIKKKDVEEYLQGHRTYTIHRPRRVHFSRSITYPSGYMTDVQCDLADFQKLSRQNHGKKYALVAIDVLSKRVFAEPVRTKKSNDMIDAFEKILARMEMHPHRIFSDKGTEFCSKEIMDFFRKKDIEKYTATFSSVKASLAERCIRNIKQRLYRFMSEKHTLKWTEVLPKIVNAINNSKCRVLGGLRPVDVSFNNAKEIREMVFGPIGKNKPRKKPRFKENDHVRMSRSKNIFSKGYLPNYSDEILQIDLVKKKLIPIDTVCVTIMVETGYVGSTVSNTPNHGLQPLAPTLNNGYEINYNQKKPHRIGIPKTTQLTPNGLSFFLKLVLSKKEKPRKRRNVSIDTLEDDIIIIGPEINLIEDPIKKRRKREEDIDTVPLWVKEFFITYPHNYWEAIRDYEQELEQHKVKIEEKTKQVLNQEDDIQKEELQQELVHLHSLSEGKKKEIRLLTEEANKRDRLDGRLIANQFFEQHPDDYHEQVIKMEINIIVRYIELEDKIKESREEGGKNVRSGEEIQRFINSIKRMRKNLEVLESAIIERELKITRDEFNQQNSNTHSEFVQKFFDDHPEDHWAALKKNLGDLQELHRQIREKRDLHSQEQDEVEKNKLNKEIDNLNKLASYRRNRFTAIHHAAYKKWKNFELPIPPTKNEIKEMQKIEEKTHPEYLKNALELDDQGKSVAIPAPVITDEMLEVVKDRHGYEEDKVRQSEENEIKDKALKESKEKLKHARRIDKHGNLLPLDSQSAEEEDVAEEESFEKEEEGWDEINRKSPVLDLDSTEEIIPTEEIFDEKEYEQSTDDLIKEKTVTLIEEKESHLNDLHSDIEFEYLDSIDRFRVIFNDPEIRNITISSQLCYVLGFPMGPLVNGQIGKYGIDLKGGFTSFAVYSKGLTGTVIMGNSVSSLLRIVAVENRSGGVVERVYDQPMFIPVLPREINEIEIELRWMNGSLVKFDHGTVIITLMFNRMIKFLIN</sequence>
<dbReference type="PROSITE" id="PS50994">
    <property type="entry name" value="INTEGRASE"/>
    <property type="match status" value="1"/>
</dbReference>
<dbReference type="SUPFAM" id="SSF53098">
    <property type="entry name" value="Ribonuclease H-like"/>
    <property type="match status" value="1"/>
</dbReference>
<feature type="coiled-coil region" evidence="1">
    <location>
        <begin position="553"/>
        <end position="580"/>
    </location>
</feature>